<comment type="caution">
    <text evidence="2">The sequence shown here is derived from an EMBL/GenBank/DDBJ whole genome shotgun (WGS) entry which is preliminary data.</text>
</comment>
<sequence length="320" mass="36011">MTNPPCVSICIPTLNGSTFLAETLDSAEAQDFEDLEIVLSDSGSTDDTLDMIRAFQARSRFPVKVLPPPPPGMVENWNHCIANSAGRYIKFLFQDDLLEPDCLSKMVTLAEADPDVGLVFSPRHLLIDEEARKIEQCKRIESETGNGVHLGWKNLQRLQHGRAMLADPGLVTRGSLNKIGEPTVVLLRAETVQRVGGFNTKLRQLVDLEMWWRVMGHSKVGFIDAPLASFRVHPQQASVGNSRPLQVIAEQKQFAHSALQAEFACEFSTETRQVLEEMEGKNLLFQLLYLQYRKPLIWLRKQLGLGDSQSWKTLFSQRPN</sequence>
<keyword evidence="2" id="KW-0328">Glycosyltransferase</keyword>
<dbReference type="PANTHER" id="PTHR22916:SF3">
    <property type="entry name" value="UDP-GLCNAC:BETAGAL BETA-1,3-N-ACETYLGLUCOSAMINYLTRANSFERASE-LIKE PROTEIN 1"/>
    <property type="match status" value="1"/>
</dbReference>
<dbReference type="InterPro" id="IPR001173">
    <property type="entry name" value="Glyco_trans_2-like"/>
</dbReference>
<dbReference type="Proteomes" id="UP000316304">
    <property type="component" value="Unassembled WGS sequence"/>
</dbReference>
<keyword evidence="3" id="KW-1185">Reference proteome</keyword>
<dbReference type="SUPFAM" id="SSF53448">
    <property type="entry name" value="Nucleotide-diphospho-sugar transferases"/>
    <property type="match status" value="1"/>
</dbReference>
<protein>
    <submittedName>
        <fullName evidence="2">Hyaluronan synthase</fullName>
        <ecNumber evidence="2">2.4.1.212</ecNumber>
    </submittedName>
</protein>
<name>A0A5C6BZ53_9BACT</name>
<dbReference type="EMBL" id="SJPT01000015">
    <property type="protein sequence ID" value="TWU17112.1"/>
    <property type="molecule type" value="Genomic_DNA"/>
</dbReference>
<organism evidence="2 3">
    <name type="scientific">Novipirellula galeiformis</name>
    <dbReference type="NCBI Taxonomy" id="2528004"/>
    <lineage>
        <taxon>Bacteria</taxon>
        <taxon>Pseudomonadati</taxon>
        <taxon>Planctomycetota</taxon>
        <taxon>Planctomycetia</taxon>
        <taxon>Pirellulales</taxon>
        <taxon>Pirellulaceae</taxon>
        <taxon>Novipirellula</taxon>
    </lineage>
</organism>
<keyword evidence="2" id="KW-0808">Transferase</keyword>
<dbReference type="GO" id="GO:0050501">
    <property type="term" value="F:hyaluronan synthase activity"/>
    <property type="evidence" value="ECO:0007669"/>
    <property type="project" value="UniProtKB-EC"/>
</dbReference>
<evidence type="ECO:0000313" key="2">
    <source>
        <dbReference type="EMBL" id="TWU17112.1"/>
    </source>
</evidence>
<dbReference type="AlphaFoldDB" id="A0A5C6BZ53"/>
<proteinExistence type="predicted"/>
<dbReference type="Pfam" id="PF00535">
    <property type="entry name" value="Glycos_transf_2"/>
    <property type="match status" value="1"/>
</dbReference>
<gene>
    <name evidence="2" type="primary">hyaD</name>
    <name evidence="2" type="ORF">Pla52o_54500</name>
</gene>
<dbReference type="PANTHER" id="PTHR22916">
    <property type="entry name" value="GLYCOSYLTRANSFERASE"/>
    <property type="match status" value="1"/>
</dbReference>
<dbReference type="EC" id="2.4.1.212" evidence="2"/>
<dbReference type="OrthoDB" id="9772170at2"/>
<accession>A0A5C6BZ53</accession>
<reference evidence="2 3" key="1">
    <citation type="submission" date="2019-02" db="EMBL/GenBank/DDBJ databases">
        <title>Deep-cultivation of Planctomycetes and their phenomic and genomic characterization uncovers novel biology.</title>
        <authorList>
            <person name="Wiegand S."/>
            <person name="Jogler M."/>
            <person name="Boedeker C."/>
            <person name="Pinto D."/>
            <person name="Vollmers J."/>
            <person name="Rivas-Marin E."/>
            <person name="Kohn T."/>
            <person name="Peeters S.H."/>
            <person name="Heuer A."/>
            <person name="Rast P."/>
            <person name="Oberbeckmann S."/>
            <person name="Bunk B."/>
            <person name="Jeske O."/>
            <person name="Meyerdierks A."/>
            <person name="Storesund J.E."/>
            <person name="Kallscheuer N."/>
            <person name="Luecker S."/>
            <person name="Lage O.M."/>
            <person name="Pohl T."/>
            <person name="Merkel B.J."/>
            <person name="Hornburger P."/>
            <person name="Mueller R.-W."/>
            <person name="Bruemmer F."/>
            <person name="Labrenz M."/>
            <person name="Spormann A.M."/>
            <person name="Op Den Camp H."/>
            <person name="Overmann J."/>
            <person name="Amann R."/>
            <person name="Jetten M.S.M."/>
            <person name="Mascher T."/>
            <person name="Medema M.H."/>
            <person name="Devos D.P."/>
            <person name="Kaster A.-K."/>
            <person name="Ovreas L."/>
            <person name="Rohde M."/>
            <person name="Galperin M.Y."/>
            <person name="Jogler C."/>
        </authorList>
    </citation>
    <scope>NUCLEOTIDE SEQUENCE [LARGE SCALE GENOMIC DNA]</scope>
    <source>
        <strain evidence="2 3">Pla52o</strain>
    </source>
</reference>
<dbReference type="InterPro" id="IPR029044">
    <property type="entry name" value="Nucleotide-diphossugar_trans"/>
</dbReference>
<feature type="domain" description="Glycosyltransferase 2-like" evidence="1">
    <location>
        <begin position="8"/>
        <end position="123"/>
    </location>
</feature>
<evidence type="ECO:0000313" key="3">
    <source>
        <dbReference type="Proteomes" id="UP000316304"/>
    </source>
</evidence>
<dbReference type="Gene3D" id="3.90.550.10">
    <property type="entry name" value="Spore Coat Polysaccharide Biosynthesis Protein SpsA, Chain A"/>
    <property type="match status" value="1"/>
</dbReference>
<evidence type="ECO:0000259" key="1">
    <source>
        <dbReference type="Pfam" id="PF00535"/>
    </source>
</evidence>
<dbReference type="RefSeq" id="WP_146597355.1">
    <property type="nucleotide sequence ID" value="NZ_SJPT01000015.1"/>
</dbReference>